<feature type="domain" description="Fibronectin type-III" evidence="15">
    <location>
        <begin position="11"/>
        <end position="98"/>
    </location>
</feature>
<feature type="region of interest" description="Disordered" evidence="13">
    <location>
        <begin position="979"/>
        <end position="1005"/>
    </location>
</feature>
<evidence type="ECO:0000313" key="16">
    <source>
        <dbReference type="Ensembl" id="ENSATEP00000046419.1"/>
    </source>
</evidence>
<dbReference type="FunFam" id="3.40.50.410:FF:000001">
    <property type="entry name" value="Collagen, type XII, alpha 1"/>
    <property type="match status" value="3"/>
</dbReference>
<feature type="domain" description="Fibronectin type-III" evidence="15">
    <location>
        <begin position="2007"/>
        <end position="2097"/>
    </location>
</feature>
<feature type="compositionally biased region" description="Pro residues" evidence="13">
    <location>
        <begin position="2576"/>
        <end position="2586"/>
    </location>
</feature>
<evidence type="ECO:0000256" key="6">
    <source>
        <dbReference type="ARBA" id="ARBA00022889"/>
    </source>
</evidence>
<dbReference type="GO" id="GO:0005615">
    <property type="term" value="C:extracellular space"/>
    <property type="evidence" value="ECO:0007669"/>
    <property type="project" value="TreeGrafter"/>
</dbReference>
<feature type="compositionally biased region" description="Polar residues" evidence="13">
    <location>
        <begin position="979"/>
        <end position="995"/>
    </location>
</feature>
<feature type="domain" description="VWFA" evidence="14">
    <location>
        <begin position="1098"/>
        <end position="1270"/>
    </location>
</feature>
<accession>A0A7N6FA41</accession>
<feature type="domain" description="Fibronectin type-III" evidence="15">
    <location>
        <begin position="597"/>
        <end position="688"/>
    </location>
</feature>
<dbReference type="FunFam" id="2.60.40.10:FF:000489">
    <property type="entry name" value="collagen alpha-1(XII) chain isoform X1"/>
    <property type="match status" value="1"/>
</dbReference>
<dbReference type="PROSITE" id="PS50234">
    <property type="entry name" value="VWFA"/>
    <property type="match status" value="4"/>
</dbReference>
<keyword evidence="6" id="KW-0130">Cell adhesion</keyword>
<keyword evidence="8" id="KW-0176">Collagen</keyword>
<dbReference type="GO" id="GO:0035987">
    <property type="term" value="P:endodermal cell differentiation"/>
    <property type="evidence" value="ECO:0007669"/>
    <property type="project" value="TreeGrafter"/>
</dbReference>
<dbReference type="Ensembl" id="ENSATET00000068827.1">
    <property type="protein sequence ID" value="ENSATEP00000046419.1"/>
    <property type="gene ID" value="ENSATEG00000000699.3"/>
</dbReference>
<dbReference type="Gene3D" id="2.60.120.200">
    <property type="match status" value="1"/>
</dbReference>
<feature type="domain" description="Fibronectin type-III" evidence="15">
    <location>
        <begin position="690"/>
        <end position="779"/>
    </location>
</feature>
<evidence type="ECO:0008006" key="18">
    <source>
        <dbReference type="Google" id="ProtNLM"/>
    </source>
</evidence>
<dbReference type="FunFam" id="2.60.40.10:FF:000234">
    <property type="entry name" value="Collagen, type XII, alpha 1"/>
    <property type="match status" value="5"/>
</dbReference>
<dbReference type="PRINTS" id="PR00453">
    <property type="entry name" value="VWFADOMAIN"/>
</dbReference>
<feature type="domain" description="Fibronectin type-III" evidence="15">
    <location>
        <begin position="299"/>
        <end position="388"/>
    </location>
</feature>
<keyword evidence="17" id="KW-1185">Reference proteome</keyword>
<dbReference type="Pfam" id="PF00092">
    <property type="entry name" value="VWA"/>
    <property type="match status" value="4"/>
</dbReference>
<comment type="subcellular location">
    <subcellularLocation>
        <location evidence="1">Secreted</location>
        <location evidence="1">Extracellular space</location>
        <location evidence="1">Extracellular matrix</location>
    </subcellularLocation>
</comment>
<dbReference type="Proteomes" id="UP000265040">
    <property type="component" value="Chromosome 24"/>
</dbReference>
<feature type="region of interest" description="Disordered" evidence="13">
    <location>
        <begin position="92"/>
        <end position="113"/>
    </location>
</feature>
<feature type="region of interest" description="Disordered" evidence="13">
    <location>
        <begin position="2644"/>
        <end position="2760"/>
    </location>
</feature>
<dbReference type="InterPro" id="IPR013320">
    <property type="entry name" value="ConA-like_dom_sf"/>
</dbReference>
<comment type="similarity">
    <text evidence="12">Belongs to the fibril-associated collagens with interrupted helices (FACIT) family.</text>
</comment>
<feature type="domain" description="Fibronectin type-III" evidence="15">
    <location>
        <begin position="1827"/>
        <end position="1917"/>
    </location>
</feature>
<feature type="domain" description="VWFA" evidence="14">
    <location>
        <begin position="2125"/>
        <end position="2302"/>
    </location>
</feature>
<dbReference type="InterPro" id="IPR013783">
    <property type="entry name" value="Ig-like_fold"/>
</dbReference>
<dbReference type="SMART" id="SM00210">
    <property type="entry name" value="TSPN"/>
    <property type="match status" value="1"/>
</dbReference>
<feature type="domain" description="Fibronectin type-III" evidence="15">
    <location>
        <begin position="1646"/>
        <end position="1735"/>
    </location>
</feature>
<evidence type="ECO:0000256" key="11">
    <source>
        <dbReference type="ARBA" id="ARBA00023278"/>
    </source>
</evidence>
<evidence type="ECO:0000256" key="2">
    <source>
        <dbReference type="ARBA" id="ARBA00022525"/>
    </source>
</evidence>
<keyword evidence="5" id="KW-0677">Repeat</keyword>
<evidence type="ECO:0000313" key="17">
    <source>
        <dbReference type="Proteomes" id="UP000265040"/>
    </source>
</evidence>
<evidence type="ECO:0000256" key="10">
    <source>
        <dbReference type="ARBA" id="ARBA00023180"/>
    </source>
</evidence>
<dbReference type="SUPFAM" id="SSF49265">
    <property type="entry name" value="Fibronectin type III"/>
    <property type="match status" value="12"/>
</dbReference>
<dbReference type="SUPFAM" id="SSF53300">
    <property type="entry name" value="vWA-like"/>
    <property type="match status" value="4"/>
</dbReference>
<keyword evidence="10" id="KW-0325">Glycoprotein</keyword>
<feature type="domain" description="Fibronectin type-III" evidence="15">
    <location>
        <begin position="806"/>
        <end position="895"/>
    </location>
</feature>
<reference evidence="16" key="3">
    <citation type="submission" date="2025-09" db="UniProtKB">
        <authorList>
            <consortium name="Ensembl"/>
        </authorList>
    </citation>
    <scope>IDENTIFICATION</scope>
</reference>
<dbReference type="InterPro" id="IPR002035">
    <property type="entry name" value="VWF_A"/>
</dbReference>
<name>A0A7N6FA41_ANATE</name>
<sequence length="2782" mass="303652">QHFNTLAPKTAGLTLSMFKILNEKTVQMIWTRPQSRIQGYRIRVSSDTEPTKEFTLPASATKTSISDLTPDVDYVVTISAYAGPEESLPISGQITRESLSRGPSRKPDPSDSVKCPVSAIADMVFLVDGSWSVGRSNFKYIRNFILAVAGAFQIGEEKTRVGVVQYSSDSRTEFNLNEHLTRPALLRAISSLPYKGGDTKTGTSRSRALNYLLKNTFTEAREPEETYGIFYYFFMFLGVQQADEEEMKLMASTSYQTHVYSVANFDVIKNVQKELITQVCAGVDDQLNSFVSGEEVVEPAFNIQVLEVASKTMRITWDASIGDISGYKLQMIPMMTGSKRQELYLSPTQTSVVVRDLSPDTEYQISLFALKGLTPSEPIVAMQKTEPVKVSLECSLGVDVQADVVLLVDGSYSIGLANFAKVRAFLEVLVNSFDIGPDKVQISLVQYSRDPHTEFYLNTHHDLSAVVKAVRSFPYRGGSTNTGRAMTYVREKIFQSNRGARTNVPRVTILITDGKSSDAFQEPATRLRNADVEIFAVGVKDAVRTELEAIANTPAETHVYTVEDFDAFQRISKELTQSICLRIEQELRNIFQRQLIQPKDLTFSEVGPRSFRAMWEIDAANIESFLVQFKPADDTDGHYVSLSVPGDTLTAVLPHLTPLTLYEVSIYAQYEKGESLPLKGYETTLEEQGPVRNLRVSEETTDSFRVSWQPAPGAVVRYRLTYEPFGDERSRLEATTVGSETTIVLQELQPQTTYRVSVTPEYQSGPGVSQQTDGTTKEGYEPPLLLQHVSQRYSPVSVVRAHNVGPPKNLVTSDVTDTSFAASWTAAPGNVKMYRVRWKSLFSEETGQKTVPGHITNTVLEGLTPETLYQVSVVAAYSHKDSSPLTGAETTDASAAGKRLTVSDETERTMKVRWTPAPGNVVNYRLKYVPSSGGREVALKIPSTSTSTIMKRLHPLTTYNITVHPIYKRGEGKARQGVGTTLSQYKPPRNLQTSEPTKDSFRVSWDPAPGQVRGYKVTFHPTDDDVDLGELLVGPFDNTVVLEELRAQTKYSVAVFGMFDGGESLPLAGEEMTTLMDGPDPPPLDSSDTQCKTTAKADIVLLVDGSWSIGRINFKTIRNFIARMVSVFDINPNRVQIGLAQYSGDPKTEWHLNAHPTKESLLNAVSNLPYKGGNTMTGLALNYILQNNFIPSVGQRPDARKIGVLITDGKSQDEIIVNSQRLRDSDIELYAIGVKNADENELRSIASDPDDIHMYNVNDFQFLLDIVDDLTVNLCNSVKGGGELESPTNLVTSEVTHHSFRATWTAPGGPVDQYRVTYMTVAGGPEQEVMVDGSVTTVVLQNLTPLTEYLVNVYAIASEQSSEPLKGTETTLPRPPAGVLRISDVTHSAMRLKWDAAPGAVRKYLITYKPEEGEVKEAEVNGDITTLFLTNLISQTEYDVAVTPIYDEGPGTTMIGSAITDVVPAPKNLQFSQVTQSSFRATWEHGAPDVALYRIGWAKQGETNYQFAILNSDENSHVLQNLDPDTDYSVTVTAIYPDESESEDLMGNQRTLPSGPPRNLKVFNATTSSLTVTWDPAPGTVQNYRITYRLVAGGDMVGLQVPAGTTSIVLRNLTPDTLYTVSVLPVYPAREGKRQSDNGKTLPLGGVGNMKVTDPTTSTLNVRWDPAEGNVREYIVTWVPVAGGDPDVDQVSGTTTSTVLKNLQPNTEYTVTVVPVYHEMEGKAQSENGKTIPRTPPRNIQVYNPTPNSLNVRWEPASGQVQQYRVAYSSLTGARPTESVLVPGNNNNAFLDNLIPDTPYSITVSALYADGEGQPVKGNGKTLPRAGPRNMRVFDATTSTLTIGWDHAEGPVRQYRISYAPLTGDPITEFTVVPGNRNNAMLQNLLPDTPYNITVEAMYAEGLGGSLNGNGRTVGLLSPRNLRISDEWYTRFRVAWDPVPAPVQGYKLIYSPAGTDQTIDFFVGDVSSYTLHNLQPGTTYDVKVIAQYTGGMSAPLTGQGTTLYLNVTNIKTFDIGHDKFCIKWTPHRAATSYRIKLNPVDPSSRGQHEITIPAGLPQYCFDGLSPDALYTATVFVQTPNLEGPGVSTRERTLVKPTPVPTLPPTPTPPPTIPPAWAVCKGAKADVVFVIDGSWSIGEESFTKVVHFVSSVIGAFDVIGPSGMQVSFVQYSDDAKTEFKLSAYQDKGVALSSLHYIRYRGGNTKTGVALKHTYEKAFSVENGMRRNVPKVVVAITDGQSQDEVKKHAAKLQHAGYSVFAIGVADVDFSELQEIGSKPIDRHVFVVEGFDAFDTIKENLITFICETASSSCPLIFLNGFTSPGFRMLEAFNLTEKTYSYIKGVSMEPGSFNSYTAYRLHKNAFLTQPTADLHPLGLPHAYTIILMFRLLPDSPTEAFDIWQVSSKDHKPETGVTLDPSSQTVSFYNKDETGEIQRVTFDSMQVKRIFHGSFHKLHVLVSSTSVKLNIDCQEVAEKQIKAAGNTSSDGYQVLGKMSKAIGSKGQSATFQLQMFDIICSLAWTSRDRCCDLPSTRDELKCPSLPNSCTCTSEATGQPGPQGPVVRTNSGPVGPRGDIGPPGPMGLPGPQGPSGLSIPGEAVSLQTLPALSRGDFAPQNMMRSIARQVCEQLVNTQMTRINTVLNQIPNGMYRSNNPGPPGPPGATGRQGPRGEPGPAGRNGFPGSPGLPGQQGERGPPGEKGERGAAGIGQKGQRGFAISPPGLQGESRTGPPGPSGSAGPRGPPGRPGYAGVRGPPGPSGYCDSSQCVGIPYNGQGYLGTYQYK</sequence>
<keyword evidence="2" id="KW-0964">Secreted</keyword>
<keyword evidence="9" id="KW-1015">Disulfide bond</keyword>
<dbReference type="FunFam" id="2.60.40.10:FF:000018">
    <property type="entry name" value="collagen alpha-1(XII) chain isoform X1"/>
    <property type="match status" value="1"/>
</dbReference>
<dbReference type="FunFam" id="2.60.120.200:FF:000008">
    <property type="entry name" value="Collagen type XII alpha 1 chain"/>
    <property type="match status" value="1"/>
</dbReference>
<feature type="region of interest" description="Disordered" evidence="13">
    <location>
        <begin position="2565"/>
        <end position="2589"/>
    </location>
</feature>
<dbReference type="Gene3D" id="2.60.40.10">
    <property type="entry name" value="Immunoglobulins"/>
    <property type="match status" value="16"/>
</dbReference>
<dbReference type="CDD" id="cd01482">
    <property type="entry name" value="vWA_collagen_alphaI-XII-like"/>
    <property type="match status" value="2"/>
</dbReference>
<feature type="domain" description="Fibronectin type-III" evidence="15">
    <location>
        <begin position="1376"/>
        <end position="1465"/>
    </location>
</feature>
<feature type="domain" description="Fibronectin type-III" evidence="15">
    <location>
        <begin position="1556"/>
        <end position="1645"/>
    </location>
</feature>
<evidence type="ECO:0000256" key="1">
    <source>
        <dbReference type="ARBA" id="ARBA00004498"/>
    </source>
</evidence>
<feature type="domain" description="Fibronectin type-III" evidence="15">
    <location>
        <begin position="987"/>
        <end position="1077"/>
    </location>
</feature>
<dbReference type="InterPro" id="IPR036465">
    <property type="entry name" value="vWFA_dom_sf"/>
</dbReference>
<evidence type="ECO:0000259" key="14">
    <source>
        <dbReference type="PROSITE" id="PS50234"/>
    </source>
</evidence>
<keyword evidence="4" id="KW-0732">Signal</keyword>
<evidence type="ECO:0000256" key="13">
    <source>
        <dbReference type="SAM" id="MobiDB-lite"/>
    </source>
</evidence>
<dbReference type="SMART" id="SM00060">
    <property type="entry name" value="FN3"/>
    <property type="match status" value="16"/>
</dbReference>
<dbReference type="Gene3D" id="3.40.50.410">
    <property type="entry name" value="von Willebrand factor, type A domain"/>
    <property type="match status" value="4"/>
</dbReference>
<dbReference type="GO" id="GO:0005581">
    <property type="term" value="C:collagen trimer"/>
    <property type="evidence" value="ECO:0007669"/>
    <property type="project" value="UniProtKB-KW"/>
</dbReference>
<feature type="domain" description="Fibronectin type-III" evidence="15">
    <location>
        <begin position="1466"/>
        <end position="1555"/>
    </location>
</feature>
<dbReference type="Pfam" id="PF01391">
    <property type="entry name" value="Collagen"/>
    <property type="match status" value="1"/>
</dbReference>
<organism evidence="16 17">
    <name type="scientific">Anabas testudineus</name>
    <name type="common">Climbing perch</name>
    <name type="synonym">Anthias testudineus</name>
    <dbReference type="NCBI Taxonomy" id="64144"/>
    <lineage>
        <taxon>Eukaryota</taxon>
        <taxon>Metazoa</taxon>
        <taxon>Chordata</taxon>
        <taxon>Craniata</taxon>
        <taxon>Vertebrata</taxon>
        <taxon>Euteleostomi</taxon>
        <taxon>Actinopterygii</taxon>
        <taxon>Neopterygii</taxon>
        <taxon>Teleostei</taxon>
        <taxon>Neoteleostei</taxon>
        <taxon>Acanthomorphata</taxon>
        <taxon>Anabantaria</taxon>
        <taxon>Anabantiformes</taxon>
        <taxon>Anabantoidei</taxon>
        <taxon>Anabantidae</taxon>
        <taxon>Anabas</taxon>
    </lineage>
</organism>
<evidence type="ECO:0000256" key="8">
    <source>
        <dbReference type="ARBA" id="ARBA00023119"/>
    </source>
</evidence>
<evidence type="ECO:0000256" key="4">
    <source>
        <dbReference type="ARBA" id="ARBA00022729"/>
    </source>
</evidence>
<keyword evidence="11" id="KW-0379">Hydroxylation</keyword>
<proteinExistence type="inferred from homology"/>
<evidence type="ECO:0000256" key="3">
    <source>
        <dbReference type="ARBA" id="ARBA00022530"/>
    </source>
</evidence>
<dbReference type="GO" id="GO:0005614">
    <property type="term" value="C:interstitial matrix"/>
    <property type="evidence" value="ECO:0007669"/>
    <property type="project" value="UniProtKB-ARBA"/>
</dbReference>
<feature type="domain" description="VWFA" evidence="14">
    <location>
        <begin position="403"/>
        <end position="579"/>
    </location>
</feature>
<dbReference type="InterPro" id="IPR036116">
    <property type="entry name" value="FN3_sf"/>
</dbReference>
<dbReference type="InterPro" id="IPR048287">
    <property type="entry name" value="TSPN-like_N"/>
</dbReference>
<dbReference type="InterPro" id="IPR008160">
    <property type="entry name" value="Collagen"/>
</dbReference>
<dbReference type="CDD" id="cd00063">
    <property type="entry name" value="FN3"/>
    <property type="match status" value="15"/>
</dbReference>
<dbReference type="PROSITE" id="PS50853">
    <property type="entry name" value="FN3"/>
    <property type="match status" value="16"/>
</dbReference>
<dbReference type="GO" id="GO:0007155">
    <property type="term" value="P:cell adhesion"/>
    <property type="evidence" value="ECO:0007669"/>
    <property type="project" value="UniProtKB-KW"/>
</dbReference>
<dbReference type="InterPro" id="IPR050525">
    <property type="entry name" value="ECM_Assembly_Org"/>
</dbReference>
<feature type="domain" description="Fibronectin type-III" evidence="15">
    <location>
        <begin position="1918"/>
        <end position="2006"/>
    </location>
</feature>
<dbReference type="FunFam" id="2.60.40.10:FF:000554">
    <property type="entry name" value="collagen alpha-1(XII) chain isoform X1"/>
    <property type="match status" value="1"/>
</dbReference>
<dbReference type="InterPro" id="IPR003961">
    <property type="entry name" value="FN3_dom"/>
</dbReference>
<feature type="domain" description="Fibronectin type-III" evidence="15">
    <location>
        <begin position="896"/>
        <end position="985"/>
    </location>
</feature>
<dbReference type="Pfam" id="PF00041">
    <property type="entry name" value="fn3"/>
    <property type="match status" value="15"/>
</dbReference>
<dbReference type="PANTHER" id="PTHR24020:SF85">
    <property type="entry name" value="COLLAGEN ALPHA-1(XII) CHAIN ISOFORM X1"/>
    <property type="match status" value="1"/>
</dbReference>
<evidence type="ECO:0000259" key="15">
    <source>
        <dbReference type="PROSITE" id="PS50853"/>
    </source>
</evidence>
<keyword evidence="7" id="KW-0654">Proteoglycan</keyword>
<dbReference type="SMART" id="SM00327">
    <property type="entry name" value="VWA"/>
    <property type="match status" value="4"/>
</dbReference>
<evidence type="ECO:0000256" key="7">
    <source>
        <dbReference type="ARBA" id="ARBA00022974"/>
    </source>
</evidence>
<evidence type="ECO:0000256" key="12">
    <source>
        <dbReference type="ARBA" id="ARBA00049648"/>
    </source>
</evidence>
<feature type="region of interest" description="Disordered" evidence="13">
    <location>
        <begin position="1631"/>
        <end position="1650"/>
    </location>
</feature>
<feature type="domain" description="VWFA" evidence="14">
    <location>
        <begin position="122"/>
        <end position="296"/>
    </location>
</feature>
<dbReference type="PANTHER" id="PTHR24020">
    <property type="entry name" value="COLLAGEN ALPHA"/>
    <property type="match status" value="1"/>
</dbReference>
<protein>
    <recommendedName>
        <fullName evidence="18">Collagen, type XII, alpha 1b</fullName>
    </recommendedName>
</protein>
<dbReference type="FunFam" id="2.60.40.10:FF:000121">
    <property type="entry name" value="Collagen type XII alpha 1 chain"/>
    <property type="match status" value="6"/>
</dbReference>
<dbReference type="GeneTree" id="ENSGT00940000154923"/>
<keyword evidence="3" id="KW-0272">Extracellular matrix</keyword>
<feature type="domain" description="Fibronectin type-III" evidence="15">
    <location>
        <begin position="1286"/>
        <end position="1375"/>
    </location>
</feature>
<dbReference type="SUPFAM" id="SSF49899">
    <property type="entry name" value="Concanavalin A-like lectins/glucanases"/>
    <property type="match status" value="1"/>
</dbReference>
<reference evidence="16" key="1">
    <citation type="submission" date="2021-04" db="EMBL/GenBank/DDBJ databases">
        <authorList>
            <consortium name="Wellcome Sanger Institute Data Sharing"/>
        </authorList>
    </citation>
    <scope>NUCLEOTIDE SEQUENCE [LARGE SCALE GENOMIC DNA]</scope>
</reference>
<feature type="domain" description="Fibronectin type-III" evidence="15">
    <location>
        <begin position="1736"/>
        <end position="1826"/>
    </location>
</feature>
<evidence type="ECO:0000256" key="5">
    <source>
        <dbReference type="ARBA" id="ARBA00022737"/>
    </source>
</evidence>
<evidence type="ECO:0000256" key="9">
    <source>
        <dbReference type="ARBA" id="ARBA00023157"/>
    </source>
</evidence>
<reference evidence="16" key="2">
    <citation type="submission" date="2025-08" db="UniProtKB">
        <authorList>
            <consortium name="Ensembl"/>
        </authorList>
    </citation>
    <scope>IDENTIFICATION</scope>
</reference>